<dbReference type="Pfam" id="PF00970">
    <property type="entry name" value="FAD_binding_6"/>
    <property type="match status" value="1"/>
</dbReference>
<evidence type="ECO:0000256" key="13">
    <source>
        <dbReference type="PIRSR" id="PIRSR006816-2"/>
    </source>
</evidence>
<keyword evidence="2 11" id="KW-0813">Transport</keyword>
<dbReference type="InterPro" id="IPR012165">
    <property type="entry name" value="Cyt_c3_hydrogenase_gsu"/>
</dbReference>
<comment type="cofactor">
    <cofactor evidence="13">
        <name>[2Fe-2S] cluster</name>
        <dbReference type="ChEBI" id="CHEBI:190135"/>
    </cofactor>
    <text evidence="13">Binds 1 [2Fe-2S] cluster per subunit.</text>
</comment>
<dbReference type="EMBL" id="FNEN01000004">
    <property type="protein sequence ID" value="SDI67096.1"/>
    <property type="molecule type" value="Genomic_DNA"/>
</dbReference>
<keyword evidence="7 11" id="KW-0665">Pyrimidine biosynthesis</keyword>
<comment type="cofactor">
    <cofactor evidence="11">
        <name>[2Fe-2S] cluster</name>
        <dbReference type="ChEBI" id="CHEBI:190135"/>
    </cofactor>
    <text evidence="11">Binds 1 [2Fe-2S] cluster per subunit.</text>
</comment>
<name>A0A1G8MGP4_9BACI</name>
<organism evidence="15 16">
    <name type="scientific">Natribacillus halophilus</name>
    <dbReference type="NCBI Taxonomy" id="549003"/>
    <lineage>
        <taxon>Bacteria</taxon>
        <taxon>Bacillati</taxon>
        <taxon>Bacillota</taxon>
        <taxon>Bacilli</taxon>
        <taxon>Bacillales</taxon>
        <taxon>Bacillaceae</taxon>
        <taxon>Natribacillus</taxon>
    </lineage>
</organism>
<dbReference type="GO" id="GO:0016491">
    <property type="term" value="F:oxidoreductase activity"/>
    <property type="evidence" value="ECO:0007669"/>
    <property type="project" value="InterPro"/>
</dbReference>
<keyword evidence="8 11" id="KW-0249">Electron transport</keyword>
<evidence type="ECO:0000256" key="12">
    <source>
        <dbReference type="PIRSR" id="PIRSR006816-1"/>
    </source>
</evidence>
<keyword evidence="9 11" id="KW-0408">Iron</keyword>
<comment type="pathway">
    <text evidence="11">Pyrimidine metabolism; UMP biosynthesis via de novo pathway; orotate from (S)-dihydroorotate (NAD(+) route): step 1/1.</text>
</comment>
<evidence type="ECO:0000256" key="6">
    <source>
        <dbReference type="ARBA" id="ARBA00022827"/>
    </source>
</evidence>
<feature type="binding site" evidence="11 13">
    <location>
        <position position="232"/>
    </location>
    <ligand>
        <name>[2Fe-2S] cluster</name>
        <dbReference type="ChEBI" id="CHEBI:190135"/>
    </ligand>
</feature>
<feature type="binding site" evidence="11 13">
    <location>
        <position position="246"/>
    </location>
    <ligand>
        <name>[2Fe-2S] cluster</name>
        <dbReference type="ChEBI" id="CHEBI:190135"/>
    </ligand>
</feature>
<dbReference type="Pfam" id="PF10418">
    <property type="entry name" value="DHODB_Fe-S_bind"/>
    <property type="match status" value="1"/>
</dbReference>
<feature type="domain" description="FAD-binding FR-type" evidence="14">
    <location>
        <begin position="1"/>
        <end position="100"/>
    </location>
</feature>
<dbReference type="InterPro" id="IPR023455">
    <property type="entry name" value="Dihydroorotate_DHASE_ETsu"/>
</dbReference>
<dbReference type="InterPro" id="IPR017938">
    <property type="entry name" value="Riboflavin_synthase-like_b-brl"/>
</dbReference>
<evidence type="ECO:0000256" key="11">
    <source>
        <dbReference type="HAMAP-Rule" id="MF_01211"/>
    </source>
</evidence>
<dbReference type="SUPFAM" id="SSF52343">
    <property type="entry name" value="Ferredoxin reductase-like, C-terminal NADP-linked domain"/>
    <property type="match status" value="1"/>
</dbReference>
<dbReference type="InterPro" id="IPR037117">
    <property type="entry name" value="Dihydroorotate_DH_ele_sf"/>
</dbReference>
<dbReference type="InterPro" id="IPR050353">
    <property type="entry name" value="PyrK_electron_transfer"/>
</dbReference>
<evidence type="ECO:0000256" key="1">
    <source>
        <dbReference type="ARBA" id="ARBA00006422"/>
    </source>
</evidence>
<keyword evidence="16" id="KW-1185">Reference proteome</keyword>
<evidence type="ECO:0000313" key="15">
    <source>
        <dbReference type="EMBL" id="SDI67096.1"/>
    </source>
</evidence>
<dbReference type="Gene3D" id="2.40.30.10">
    <property type="entry name" value="Translation factors"/>
    <property type="match status" value="1"/>
</dbReference>
<dbReference type="PIRSF" id="PIRSF006816">
    <property type="entry name" value="Cyc3_hyd_g"/>
    <property type="match status" value="1"/>
</dbReference>
<protein>
    <recommendedName>
        <fullName evidence="11">Dihydroorotate dehydrogenase B (NAD(+)), electron transfer subunit</fullName>
    </recommendedName>
    <alternativeName>
        <fullName evidence="11">Dihydroorotate oxidase B, electron transfer subunit</fullName>
    </alternativeName>
</protein>
<dbReference type="InterPro" id="IPR008333">
    <property type="entry name" value="Cbr1-like_FAD-bd_dom"/>
</dbReference>
<dbReference type="InterPro" id="IPR019480">
    <property type="entry name" value="Dihydroorotate_DH_Fe-S-bd"/>
</dbReference>
<evidence type="ECO:0000256" key="2">
    <source>
        <dbReference type="ARBA" id="ARBA00022448"/>
    </source>
</evidence>
<evidence type="ECO:0000259" key="14">
    <source>
        <dbReference type="PROSITE" id="PS51384"/>
    </source>
</evidence>
<dbReference type="GO" id="GO:0009055">
    <property type="term" value="F:electron transfer activity"/>
    <property type="evidence" value="ECO:0007669"/>
    <property type="project" value="UniProtKB-UniRule"/>
</dbReference>
<keyword evidence="6 11" id="KW-0274">FAD</keyword>
<dbReference type="PROSITE" id="PS51384">
    <property type="entry name" value="FAD_FR"/>
    <property type="match status" value="1"/>
</dbReference>
<accession>A0A1G8MGP4</accession>
<sequence>MKNEKMLIVDNRLIAAGTYEMTLAGTLVSEISRPGAFLHVAVPGEDLVLRRPISIASVDHEGGSCTLIFKDVGAGTERLARCHPGDRVDVLGPLGQQGFPVDEPYAADDVLLIGGGVGVPPLYYAACELAGRGVSVSVILGFQTTSAIFYEEQFRELPGCDVRIMTDDGSYGQKGTVIEAFEERGKRPDWLFSCGPRGMLRAVEKAGMHPHTKGYVSLEERMGCGVGVCLACVCETEDRSSYRKICRDGPVFPFKEVLL</sequence>
<proteinExistence type="inferred from homology"/>
<evidence type="ECO:0000313" key="16">
    <source>
        <dbReference type="Proteomes" id="UP000198853"/>
    </source>
</evidence>
<dbReference type="GO" id="GO:0046872">
    <property type="term" value="F:metal ion binding"/>
    <property type="evidence" value="ECO:0007669"/>
    <property type="project" value="UniProtKB-KW"/>
</dbReference>
<gene>
    <name evidence="11" type="primary">pyrK</name>
    <name evidence="15" type="ORF">SAMN04488123_104155</name>
</gene>
<evidence type="ECO:0000256" key="7">
    <source>
        <dbReference type="ARBA" id="ARBA00022975"/>
    </source>
</evidence>
<feature type="binding site" evidence="11 13">
    <location>
        <position position="229"/>
    </location>
    <ligand>
        <name>[2Fe-2S] cluster</name>
        <dbReference type="ChEBI" id="CHEBI:190135"/>
    </ligand>
</feature>
<comment type="function">
    <text evidence="11">Responsible for channeling the electrons from the oxidation of dihydroorotate from the FMN redox center in the PyrD type B subunit to the ultimate electron acceptor NAD(+).</text>
</comment>
<dbReference type="GO" id="GO:0044205">
    <property type="term" value="P:'de novo' UMP biosynthetic process"/>
    <property type="evidence" value="ECO:0007669"/>
    <property type="project" value="UniProtKB-UniRule"/>
</dbReference>
<evidence type="ECO:0000256" key="10">
    <source>
        <dbReference type="ARBA" id="ARBA00023014"/>
    </source>
</evidence>
<feature type="binding site" evidence="11 12">
    <location>
        <begin position="75"/>
        <end position="76"/>
    </location>
    <ligand>
        <name>FAD</name>
        <dbReference type="ChEBI" id="CHEBI:57692"/>
    </ligand>
</feature>
<dbReference type="GO" id="GO:0050660">
    <property type="term" value="F:flavin adenine dinucleotide binding"/>
    <property type="evidence" value="ECO:0007669"/>
    <property type="project" value="InterPro"/>
</dbReference>
<evidence type="ECO:0000256" key="4">
    <source>
        <dbReference type="ARBA" id="ARBA00022714"/>
    </source>
</evidence>
<evidence type="ECO:0000256" key="5">
    <source>
        <dbReference type="ARBA" id="ARBA00022723"/>
    </source>
</evidence>
<dbReference type="HAMAP" id="MF_01211">
    <property type="entry name" value="DHODB_Fe_S_bind"/>
    <property type="match status" value="1"/>
</dbReference>
<keyword evidence="3 11" id="KW-0285">Flavoprotein</keyword>
<dbReference type="Gene3D" id="2.10.240.10">
    <property type="entry name" value="Dihydroorotate dehydrogenase, electron transfer subunit"/>
    <property type="match status" value="1"/>
</dbReference>
<keyword evidence="4 11" id="KW-0001">2Fe-2S</keyword>
<evidence type="ECO:0000256" key="8">
    <source>
        <dbReference type="ARBA" id="ARBA00022982"/>
    </source>
</evidence>
<dbReference type="InterPro" id="IPR039261">
    <property type="entry name" value="FNR_nucleotide-bd"/>
</dbReference>
<dbReference type="AlphaFoldDB" id="A0A1G8MGP4"/>
<keyword evidence="5 11" id="KW-0479">Metal-binding</keyword>
<dbReference type="InterPro" id="IPR017927">
    <property type="entry name" value="FAD-bd_FR_type"/>
</dbReference>
<comment type="cofactor">
    <cofactor evidence="11 12">
        <name>FAD</name>
        <dbReference type="ChEBI" id="CHEBI:57692"/>
    </cofactor>
    <text evidence="11 12">Binds 1 FAD per subunit.</text>
</comment>
<comment type="subunit">
    <text evidence="11">Heterotetramer of 2 PyrK and 2 PyrD type B subunits.</text>
</comment>
<feature type="binding site" evidence="11 13">
    <location>
        <position position="224"/>
    </location>
    <ligand>
        <name>[2Fe-2S] cluster</name>
        <dbReference type="ChEBI" id="CHEBI:190135"/>
    </ligand>
</feature>
<dbReference type="PANTHER" id="PTHR43513">
    <property type="entry name" value="DIHYDROOROTATE DEHYDROGENASE B (NAD(+)), ELECTRON TRANSFER SUBUNIT"/>
    <property type="match status" value="1"/>
</dbReference>
<reference evidence="15 16" key="1">
    <citation type="submission" date="2016-10" db="EMBL/GenBank/DDBJ databases">
        <authorList>
            <person name="de Groot N.N."/>
        </authorList>
    </citation>
    <scope>NUCLEOTIDE SEQUENCE [LARGE SCALE GENOMIC DNA]</scope>
    <source>
        <strain evidence="15 16">DSM 21771</strain>
    </source>
</reference>
<evidence type="ECO:0000256" key="3">
    <source>
        <dbReference type="ARBA" id="ARBA00022630"/>
    </source>
</evidence>
<dbReference type="GO" id="GO:0051537">
    <property type="term" value="F:2 iron, 2 sulfur cluster binding"/>
    <property type="evidence" value="ECO:0007669"/>
    <property type="project" value="UniProtKB-KW"/>
</dbReference>
<dbReference type="PANTHER" id="PTHR43513:SF3">
    <property type="entry name" value="DIHYDROOROTATE DEHYDROGENASE B (NAD(+)), ELECTRON TRANSFER SUBUNIT-RELATED"/>
    <property type="match status" value="1"/>
</dbReference>
<comment type="caution">
    <text evidence="11">Lacks conserved residue(s) required for the propagation of feature annotation.</text>
</comment>
<feature type="binding site" evidence="11 12">
    <location>
        <begin position="51"/>
        <end position="54"/>
    </location>
    <ligand>
        <name>FAD</name>
        <dbReference type="ChEBI" id="CHEBI:57692"/>
    </ligand>
</feature>
<dbReference type="UniPathway" id="UPA00070">
    <property type="reaction ID" value="UER00945"/>
</dbReference>
<dbReference type="Proteomes" id="UP000198853">
    <property type="component" value="Unassembled WGS sequence"/>
</dbReference>
<dbReference type="CDD" id="cd06218">
    <property type="entry name" value="DHOD_e_trans"/>
    <property type="match status" value="1"/>
</dbReference>
<dbReference type="SUPFAM" id="SSF63380">
    <property type="entry name" value="Riboflavin synthase domain-like"/>
    <property type="match status" value="1"/>
</dbReference>
<comment type="similarity">
    <text evidence="1 11">Belongs to the PyrK family.</text>
</comment>
<dbReference type="Gene3D" id="3.40.50.80">
    <property type="entry name" value="Nucleotide-binding domain of ferredoxin-NADP reductase (FNR) module"/>
    <property type="match status" value="1"/>
</dbReference>
<evidence type="ECO:0000256" key="9">
    <source>
        <dbReference type="ARBA" id="ARBA00023004"/>
    </source>
</evidence>
<keyword evidence="10 11" id="KW-0411">Iron-sulfur</keyword>